<feature type="compositionally biased region" description="Polar residues" evidence="1">
    <location>
        <begin position="66"/>
        <end position="77"/>
    </location>
</feature>
<evidence type="ECO:0000313" key="2">
    <source>
        <dbReference type="EMBL" id="KAK2600753.1"/>
    </source>
</evidence>
<keyword evidence="3" id="KW-1185">Reference proteome</keyword>
<dbReference type="EMBL" id="JAUJFL010000006">
    <property type="protein sequence ID" value="KAK2600753.1"/>
    <property type="molecule type" value="Genomic_DNA"/>
</dbReference>
<sequence>MAASSNGMFGLSDSEVKIALCSLKLMVADGQGKVDKDQLAALTGHTNPDSANRVWYMARKKMIDNDASTPAGSSTSLDDIGTPTKGPKKTPSKMGSKTPKKRTKKQAEVEDDEAEAAEQPAKRIKKEAAADAEAANLEMEDEV</sequence>
<feature type="region of interest" description="Disordered" evidence="1">
    <location>
        <begin position="65"/>
        <end position="143"/>
    </location>
</feature>
<gene>
    <name evidence="2" type="ORF">N8I77_010262</name>
</gene>
<name>A0AAD9S7Z0_PHOAM</name>
<dbReference type="Proteomes" id="UP001265746">
    <property type="component" value="Unassembled WGS sequence"/>
</dbReference>
<protein>
    <submittedName>
        <fullName evidence="2">Uncharacterized protein</fullName>
    </submittedName>
</protein>
<comment type="caution">
    <text evidence="2">The sequence shown here is derived from an EMBL/GenBank/DDBJ whole genome shotgun (WGS) entry which is preliminary data.</text>
</comment>
<accession>A0AAD9S7Z0</accession>
<dbReference type="AlphaFoldDB" id="A0AAD9S7Z0"/>
<reference evidence="2" key="1">
    <citation type="submission" date="2023-06" db="EMBL/GenBank/DDBJ databases">
        <authorList>
            <person name="Noh H."/>
        </authorList>
    </citation>
    <scope>NUCLEOTIDE SEQUENCE</scope>
    <source>
        <strain evidence="2">DUCC20226</strain>
    </source>
</reference>
<organism evidence="2 3">
    <name type="scientific">Phomopsis amygdali</name>
    <name type="common">Fusicoccum amygdali</name>
    <dbReference type="NCBI Taxonomy" id="1214568"/>
    <lineage>
        <taxon>Eukaryota</taxon>
        <taxon>Fungi</taxon>
        <taxon>Dikarya</taxon>
        <taxon>Ascomycota</taxon>
        <taxon>Pezizomycotina</taxon>
        <taxon>Sordariomycetes</taxon>
        <taxon>Sordariomycetidae</taxon>
        <taxon>Diaporthales</taxon>
        <taxon>Diaporthaceae</taxon>
        <taxon>Diaporthe</taxon>
    </lineage>
</organism>
<evidence type="ECO:0000313" key="3">
    <source>
        <dbReference type="Proteomes" id="UP001265746"/>
    </source>
</evidence>
<evidence type="ECO:0000256" key="1">
    <source>
        <dbReference type="SAM" id="MobiDB-lite"/>
    </source>
</evidence>
<proteinExistence type="predicted"/>